<evidence type="ECO:0000313" key="2">
    <source>
        <dbReference type="Proteomes" id="UP000676456"/>
    </source>
</evidence>
<accession>A0A942UU54</accession>
<reference evidence="1 2" key="1">
    <citation type="submission" date="2021-05" db="EMBL/GenBank/DDBJ databases">
        <title>Novel Bacillus species.</title>
        <authorList>
            <person name="Liu G."/>
        </authorList>
    </citation>
    <scope>NUCLEOTIDE SEQUENCE [LARGE SCALE GENOMIC DNA]</scope>
    <source>
        <strain evidence="1 2">FJAT-49682</strain>
    </source>
</reference>
<name>A0A942UU54_9BACI</name>
<sequence length="95" mass="11154">MIKVKVKLKDKPAFTVPLPYLLLRTGGWIVSSRPFWKLINSKVVKEHLDENEKSWIPRSIDRREIKELLKTIRQYKGLKIVEVKDKDGTEVVVKL</sequence>
<proteinExistence type="predicted"/>
<evidence type="ECO:0000313" key="1">
    <source>
        <dbReference type="EMBL" id="MBS4223984.1"/>
    </source>
</evidence>
<organism evidence="1 2">
    <name type="scientific">Lederbergia citrea</name>
    <dbReference type="NCBI Taxonomy" id="2833581"/>
    <lineage>
        <taxon>Bacteria</taxon>
        <taxon>Bacillati</taxon>
        <taxon>Bacillota</taxon>
        <taxon>Bacilli</taxon>
        <taxon>Bacillales</taxon>
        <taxon>Bacillaceae</taxon>
        <taxon>Lederbergia</taxon>
    </lineage>
</organism>
<comment type="caution">
    <text evidence="1">The sequence shown here is derived from an EMBL/GenBank/DDBJ whole genome shotgun (WGS) entry which is preliminary data.</text>
</comment>
<dbReference type="Proteomes" id="UP000676456">
    <property type="component" value="Unassembled WGS sequence"/>
</dbReference>
<dbReference type="EMBL" id="JAGYPN010000003">
    <property type="protein sequence ID" value="MBS4223984.1"/>
    <property type="molecule type" value="Genomic_DNA"/>
</dbReference>
<keyword evidence="2" id="KW-1185">Reference proteome</keyword>
<gene>
    <name evidence="1" type="ORF">KHA91_14675</name>
</gene>
<dbReference type="AlphaFoldDB" id="A0A942UU54"/>
<dbReference type="RefSeq" id="WP_213099042.1">
    <property type="nucleotide sequence ID" value="NZ_JAGYPN010000003.1"/>
</dbReference>
<protein>
    <submittedName>
        <fullName evidence="1">Uncharacterized protein</fullName>
    </submittedName>
</protein>